<evidence type="ECO:0000313" key="4">
    <source>
        <dbReference type="Proteomes" id="UP001443914"/>
    </source>
</evidence>
<evidence type="ECO:0000256" key="1">
    <source>
        <dbReference type="PROSITE-ProRule" id="PRU00023"/>
    </source>
</evidence>
<dbReference type="PROSITE" id="PS50297">
    <property type="entry name" value="ANK_REP_REGION"/>
    <property type="match status" value="2"/>
</dbReference>
<accession>A0AAW1LH28</accession>
<dbReference type="PANTHER" id="PTHR24121:SF21">
    <property type="entry name" value="ANKYRIN REPEAT FAMILY PROTEIN"/>
    <property type="match status" value="1"/>
</dbReference>
<dbReference type="Proteomes" id="UP001443914">
    <property type="component" value="Unassembled WGS sequence"/>
</dbReference>
<name>A0AAW1LH28_SAPOF</name>
<dbReference type="InterPro" id="IPR036770">
    <property type="entry name" value="Ankyrin_rpt-contain_sf"/>
</dbReference>
<feature type="region of interest" description="Disordered" evidence="2">
    <location>
        <begin position="474"/>
        <end position="500"/>
    </location>
</feature>
<organism evidence="3 4">
    <name type="scientific">Saponaria officinalis</name>
    <name type="common">Common soapwort</name>
    <name type="synonym">Lychnis saponaria</name>
    <dbReference type="NCBI Taxonomy" id="3572"/>
    <lineage>
        <taxon>Eukaryota</taxon>
        <taxon>Viridiplantae</taxon>
        <taxon>Streptophyta</taxon>
        <taxon>Embryophyta</taxon>
        <taxon>Tracheophyta</taxon>
        <taxon>Spermatophyta</taxon>
        <taxon>Magnoliopsida</taxon>
        <taxon>eudicotyledons</taxon>
        <taxon>Gunneridae</taxon>
        <taxon>Pentapetalae</taxon>
        <taxon>Caryophyllales</taxon>
        <taxon>Caryophyllaceae</taxon>
        <taxon>Caryophylleae</taxon>
        <taxon>Saponaria</taxon>
    </lineage>
</organism>
<keyword evidence="4" id="KW-1185">Reference proteome</keyword>
<dbReference type="AlphaFoldDB" id="A0AAW1LH28"/>
<feature type="repeat" description="ANK" evidence="1">
    <location>
        <begin position="111"/>
        <end position="135"/>
    </location>
</feature>
<dbReference type="InterPro" id="IPR002110">
    <property type="entry name" value="Ankyrin_rpt"/>
</dbReference>
<evidence type="ECO:0000256" key="2">
    <source>
        <dbReference type="SAM" id="MobiDB-lite"/>
    </source>
</evidence>
<protein>
    <submittedName>
        <fullName evidence="3">Uncharacterized protein</fullName>
    </submittedName>
</protein>
<proteinExistence type="predicted"/>
<dbReference type="SMART" id="SM00248">
    <property type="entry name" value="ANK"/>
    <property type="match status" value="16"/>
</dbReference>
<sequence>MDTGCGALVGTSDDVKLTLKNPRDDDNNSDIDDGRDGAELLAAAEEGLGEDVMSILRKNPGLIRTGDLVGNTVLHMAARDSDNVTVCNLIAFLEERQDVDLKDVLEDVNVDGDTALHLALKNGHRKVAYHLIKANKWTGFIYNNDGITPYKLAEKAGFSEVCQLSAIFLRGGALDADARMQQVRMDLISDSRSIHIQWTELYKAIKEGEEDVLITRLRRDGKELWHKDRYGNTLLHAAATAFGIGPLSKLVQFMIRNGLTDAALLGDRHGNTALHFATGDGDLAKATCLIEAAPMTVYQGNHKGVSPLYLAVKYWNEDLVKLMVTQSCLHPWKSEMRLHPKHATLAHLAIKDRSLGTLNILLEHLSELIKGTNEKGWRPLSYAANKGYLDEVTYLLTNFPKSAEECDQDGTFPVHKAVGGGHVSIIKAFYEHCPQTMHHIDKKGRNVLHIAVRYGRDDIFTYLTKELKMNHSFMNLKDNKGPNDRGDDDDNSNDDGQVGAELLGAPQEGISATVYNNDGNDSYNLAVEAGYSDAVSVMPYPLQPEPQVECADVEMELVKRELVGINRSLVTQWNELYTEIMKGAKDVIKTRLIKHGKKLLWCQDKQTGKTLLHVAAEAGHVKQIVQFMVDNGLTGAALLGDRDGDTALHLALQCGDLTEARYLIKAAPRTVYQVNHKGISPLYLATKFGRQDLVMYMLQMVERSLLPACASEIIRHPKNAALAHLAIKARDFGTLKTLMEHLPDLVKATNEKGWRPLSYAANKGYLDEVTYLLINFPKSAEKHDKNGYLPIHKAVGGGHVSIIKAFYKHCPLTLHHIDRKGRTVLHIAVSYDRADTVTYLTNEVKLDDSFLNLKDNKGRTFMDYAEELEI</sequence>
<keyword evidence="1" id="KW-0040">ANK repeat</keyword>
<evidence type="ECO:0000313" key="3">
    <source>
        <dbReference type="EMBL" id="KAK9735709.1"/>
    </source>
</evidence>
<dbReference type="Gene3D" id="1.25.40.20">
    <property type="entry name" value="Ankyrin repeat-containing domain"/>
    <property type="match status" value="5"/>
</dbReference>
<dbReference type="PROSITE" id="PS50088">
    <property type="entry name" value="ANK_REPEAT"/>
    <property type="match status" value="2"/>
</dbReference>
<comment type="caution">
    <text evidence="3">The sequence shown here is derived from an EMBL/GenBank/DDBJ whole genome shotgun (WGS) entry which is preliminary data.</text>
</comment>
<gene>
    <name evidence="3" type="ORF">RND81_04G221700</name>
</gene>
<reference evidence="3" key="1">
    <citation type="submission" date="2024-03" db="EMBL/GenBank/DDBJ databases">
        <title>WGS assembly of Saponaria officinalis var. Norfolk2.</title>
        <authorList>
            <person name="Jenkins J."/>
            <person name="Shu S."/>
            <person name="Grimwood J."/>
            <person name="Barry K."/>
            <person name="Goodstein D."/>
            <person name="Schmutz J."/>
            <person name="Leebens-Mack J."/>
            <person name="Osbourn A."/>
        </authorList>
    </citation>
    <scope>NUCLEOTIDE SEQUENCE [LARGE SCALE GENOMIC DNA]</scope>
    <source>
        <strain evidence="3">JIC</strain>
    </source>
</reference>
<dbReference type="Pfam" id="PF12796">
    <property type="entry name" value="Ank_2"/>
    <property type="match status" value="4"/>
</dbReference>
<dbReference type="PANTHER" id="PTHR24121">
    <property type="entry name" value="NO MECHANORECEPTOR POTENTIAL C, ISOFORM D-RELATED"/>
    <property type="match status" value="1"/>
</dbReference>
<dbReference type="EMBL" id="JBDFQZ010000004">
    <property type="protein sequence ID" value="KAK9735709.1"/>
    <property type="molecule type" value="Genomic_DNA"/>
</dbReference>
<dbReference type="SUPFAM" id="SSF48403">
    <property type="entry name" value="Ankyrin repeat"/>
    <property type="match status" value="3"/>
</dbReference>
<feature type="repeat" description="ANK" evidence="1">
    <location>
        <begin position="607"/>
        <end position="632"/>
    </location>
</feature>